<dbReference type="Proteomes" id="UP000762676">
    <property type="component" value="Unassembled WGS sequence"/>
</dbReference>
<gene>
    <name evidence="2" type="ORF">ElyMa_004083100</name>
</gene>
<feature type="compositionally biased region" description="Basic and acidic residues" evidence="1">
    <location>
        <begin position="123"/>
        <end position="135"/>
    </location>
</feature>
<proteinExistence type="predicted"/>
<name>A0AAV4GB67_9GAST</name>
<dbReference type="AlphaFoldDB" id="A0AAV4GB67"/>
<evidence type="ECO:0000313" key="3">
    <source>
        <dbReference type="Proteomes" id="UP000762676"/>
    </source>
</evidence>
<comment type="caution">
    <text evidence="2">The sequence shown here is derived from an EMBL/GenBank/DDBJ whole genome shotgun (WGS) entry which is preliminary data.</text>
</comment>
<protein>
    <submittedName>
        <fullName evidence="2">Uncharacterized protein</fullName>
    </submittedName>
</protein>
<organism evidence="2 3">
    <name type="scientific">Elysia marginata</name>
    <dbReference type="NCBI Taxonomy" id="1093978"/>
    <lineage>
        <taxon>Eukaryota</taxon>
        <taxon>Metazoa</taxon>
        <taxon>Spiralia</taxon>
        <taxon>Lophotrochozoa</taxon>
        <taxon>Mollusca</taxon>
        <taxon>Gastropoda</taxon>
        <taxon>Heterobranchia</taxon>
        <taxon>Euthyneura</taxon>
        <taxon>Panpulmonata</taxon>
        <taxon>Sacoglossa</taxon>
        <taxon>Placobranchoidea</taxon>
        <taxon>Plakobranchidae</taxon>
        <taxon>Elysia</taxon>
    </lineage>
</organism>
<feature type="region of interest" description="Disordered" evidence="1">
    <location>
        <begin position="59"/>
        <end position="149"/>
    </location>
</feature>
<evidence type="ECO:0000313" key="2">
    <source>
        <dbReference type="EMBL" id="GFR81921.1"/>
    </source>
</evidence>
<sequence>MILMQIQSFHLENVKCAVEEKMFGPLVKNCEILVCCDHCICIEEISSCSEHGKVLRKKQKLARSGTAQKTTRNAPTVTVENKSPENSCDKRKDFDEQGQEENGISGEAMDQRQKSERKRKSKLQREEEIKKQKTGREKKKKGPTVSKVDAEVAADAKLSVVKLFHRRSRFR</sequence>
<reference evidence="2 3" key="1">
    <citation type="journal article" date="2021" name="Elife">
        <title>Chloroplast acquisition without the gene transfer in kleptoplastic sea slugs, Plakobranchus ocellatus.</title>
        <authorList>
            <person name="Maeda T."/>
            <person name="Takahashi S."/>
            <person name="Yoshida T."/>
            <person name="Shimamura S."/>
            <person name="Takaki Y."/>
            <person name="Nagai Y."/>
            <person name="Toyoda A."/>
            <person name="Suzuki Y."/>
            <person name="Arimoto A."/>
            <person name="Ishii H."/>
            <person name="Satoh N."/>
            <person name="Nishiyama T."/>
            <person name="Hasebe M."/>
            <person name="Maruyama T."/>
            <person name="Minagawa J."/>
            <person name="Obokata J."/>
            <person name="Shigenobu S."/>
        </authorList>
    </citation>
    <scope>NUCLEOTIDE SEQUENCE [LARGE SCALE GENOMIC DNA]</scope>
</reference>
<keyword evidence="3" id="KW-1185">Reference proteome</keyword>
<accession>A0AAV4GB67</accession>
<feature type="compositionally biased region" description="Polar residues" evidence="1">
    <location>
        <begin position="65"/>
        <end position="86"/>
    </location>
</feature>
<evidence type="ECO:0000256" key="1">
    <source>
        <dbReference type="SAM" id="MobiDB-lite"/>
    </source>
</evidence>
<dbReference type="EMBL" id="BMAT01008304">
    <property type="protein sequence ID" value="GFR81921.1"/>
    <property type="molecule type" value="Genomic_DNA"/>
</dbReference>